<name>A0AAV4D0Q2_9GAST</name>
<comment type="caution">
    <text evidence="2">The sequence shown here is derived from an EMBL/GenBank/DDBJ whole genome shotgun (WGS) entry which is preliminary data.</text>
</comment>
<proteinExistence type="predicted"/>
<evidence type="ECO:0000256" key="1">
    <source>
        <dbReference type="SAM" id="MobiDB-lite"/>
    </source>
</evidence>
<dbReference type="AlphaFoldDB" id="A0AAV4D0Q2"/>
<reference evidence="2 3" key="1">
    <citation type="journal article" date="2021" name="Elife">
        <title>Chloroplast acquisition without the gene transfer in kleptoplastic sea slugs, Plakobranchus ocellatus.</title>
        <authorList>
            <person name="Maeda T."/>
            <person name="Takahashi S."/>
            <person name="Yoshida T."/>
            <person name="Shimamura S."/>
            <person name="Takaki Y."/>
            <person name="Nagai Y."/>
            <person name="Toyoda A."/>
            <person name="Suzuki Y."/>
            <person name="Arimoto A."/>
            <person name="Ishii H."/>
            <person name="Satoh N."/>
            <person name="Nishiyama T."/>
            <person name="Hasebe M."/>
            <person name="Maruyama T."/>
            <person name="Minagawa J."/>
            <person name="Obokata J."/>
            <person name="Shigenobu S."/>
        </authorList>
    </citation>
    <scope>NUCLEOTIDE SEQUENCE [LARGE SCALE GENOMIC DNA]</scope>
</reference>
<organism evidence="2 3">
    <name type="scientific">Plakobranchus ocellatus</name>
    <dbReference type="NCBI Taxonomy" id="259542"/>
    <lineage>
        <taxon>Eukaryota</taxon>
        <taxon>Metazoa</taxon>
        <taxon>Spiralia</taxon>
        <taxon>Lophotrochozoa</taxon>
        <taxon>Mollusca</taxon>
        <taxon>Gastropoda</taxon>
        <taxon>Heterobranchia</taxon>
        <taxon>Euthyneura</taxon>
        <taxon>Panpulmonata</taxon>
        <taxon>Sacoglossa</taxon>
        <taxon>Placobranchoidea</taxon>
        <taxon>Plakobranchidae</taxon>
        <taxon>Plakobranchus</taxon>
    </lineage>
</organism>
<evidence type="ECO:0000313" key="2">
    <source>
        <dbReference type="EMBL" id="GFO37705.1"/>
    </source>
</evidence>
<sequence length="171" mass="18867">MTLVPRFGGYPRDADASDGESLKPVLQPNDPVFTISPDHTEIFLHCEAVPVVRRKCAVFTQALRVADWLANKRVTSRFQRVTADCAAKDKWESGYVMGIPAGHGRRGEEGMGVRACPAPLSDEYYKTVLSLIKAQLVPLAFSLLITGRCEGTWLGELQLQKASIRRPRPSA</sequence>
<accession>A0AAV4D0Q2</accession>
<dbReference type="Proteomes" id="UP000735302">
    <property type="component" value="Unassembled WGS sequence"/>
</dbReference>
<protein>
    <submittedName>
        <fullName evidence="2">Uncharacterized protein</fullName>
    </submittedName>
</protein>
<gene>
    <name evidence="2" type="ORF">PoB_006421000</name>
</gene>
<feature type="region of interest" description="Disordered" evidence="1">
    <location>
        <begin position="1"/>
        <end position="23"/>
    </location>
</feature>
<dbReference type="EMBL" id="BLXT01007302">
    <property type="protein sequence ID" value="GFO37705.1"/>
    <property type="molecule type" value="Genomic_DNA"/>
</dbReference>
<evidence type="ECO:0000313" key="3">
    <source>
        <dbReference type="Proteomes" id="UP000735302"/>
    </source>
</evidence>
<keyword evidence="3" id="KW-1185">Reference proteome</keyword>